<dbReference type="RefSeq" id="XP_014653876.1">
    <property type="nucleotide sequence ID" value="XM_014798390.1"/>
</dbReference>
<evidence type="ECO:0000313" key="2">
    <source>
        <dbReference type="EMBL" id="GAK67928.1"/>
    </source>
</evidence>
<feature type="chain" id="PRO_5001755955" evidence="1">
    <location>
        <begin position="27"/>
        <end position="228"/>
    </location>
</feature>
<gene>
    <name evidence="2" type="ORF">PAN0_026c6158</name>
</gene>
<keyword evidence="1" id="KW-0732">Signal</keyword>
<evidence type="ECO:0000313" key="3">
    <source>
        <dbReference type="Proteomes" id="UP000053758"/>
    </source>
</evidence>
<dbReference type="AlphaFoldDB" id="A0A081CMN2"/>
<sequence length="228" mass="24852">MKRKKMKMKLMILMMVTLLLLLQCNDQPELADRVSVVPVLSICDALEHAATSLPHKHAKKTLRLDRKTPLPCCAAALLPPALLRRRSASLILARSGSSLLGVDHRLVISPSSTAAQAACAPARAALHLAHRPLLASFPAPVVRISARDGLDPLTASVSLESRRFRPYMRESCYRIARRSSGPYQISEVSLAWSFASNDTSLSTPACLLRAFPYSTSSLLVISSVTKRS</sequence>
<dbReference type="HOGENOM" id="CLU_1214594_0_0_1"/>
<accession>A0A081CMN2</accession>
<dbReference type="EMBL" id="DF830093">
    <property type="protein sequence ID" value="GAK67928.1"/>
    <property type="molecule type" value="Genomic_DNA"/>
</dbReference>
<protein>
    <submittedName>
        <fullName evidence="2">Uncharacterized protein</fullName>
    </submittedName>
</protein>
<organism evidence="2">
    <name type="scientific">Pseudozyma antarctica</name>
    <name type="common">Yeast</name>
    <name type="synonym">Candida antarctica</name>
    <dbReference type="NCBI Taxonomy" id="84753"/>
    <lineage>
        <taxon>Eukaryota</taxon>
        <taxon>Fungi</taxon>
        <taxon>Dikarya</taxon>
        <taxon>Basidiomycota</taxon>
        <taxon>Ustilaginomycotina</taxon>
        <taxon>Ustilaginomycetes</taxon>
        <taxon>Ustilaginales</taxon>
        <taxon>Ustilaginaceae</taxon>
        <taxon>Moesziomyces</taxon>
    </lineage>
</organism>
<dbReference type="Proteomes" id="UP000053758">
    <property type="component" value="Unassembled WGS sequence"/>
</dbReference>
<proteinExistence type="predicted"/>
<keyword evidence="3" id="KW-1185">Reference proteome</keyword>
<name>A0A081CMN2_PSEA2</name>
<reference evidence="2" key="1">
    <citation type="submission" date="2014-07" db="EMBL/GenBank/DDBJ databases">
        <title>Draft genome sequence of the yeast Pseudozyma antarctica JCM 10317 known as a producer of lipase B which used in a wide range of industrial applications.</title>
        <authorList>
            <person name="Morita T."/>
            <person name="Saika A."/>
            <person name="Koike H."/>
        </authorList>
    </citation>
    <scope>NUCLEOTIDE SEQUENCE</scope>
    <source>
        <strain evidence="2">JCM 10317</strain>
    </source>
</reference>
<dbReference type="GeneID" id="26306970"/>
<evidence type="ECO:0000256" key="1">
    <source>
        <dbReference type="SAM" id="SignalP"/>
    </source>
</evidence>
<feature type="signal peptide" evidence="1">
    <location>
        <begin position="1"/>
        <end position="26"/>
    </location>
</feature>